<evidence type="ECO:0000313" key="9">
    <source>
        <dbReference type="EMBL" id="AXF86363.1"/>
    </source>
</evidence>
<dbReference type="GO" id="GO:0008610">
    <property type="term" value="P:lipid biosynthetic process"/>
    <property type="evidence" value="ECO:0007669"/>
    <property type="project" value="InterPro"/>
</dbReference>
<dbReference type="PANTHER" id="PTHR21624:SF1">
    <property type="entry name" value="ALKYLGLYCEROL MONOOXYGENASE"/>
    <property type="match status" value="1"/>
</dbReference>
<evidence type="ECO:0000256" key="4">
    <source>
        <dbReference type="ARBA" id="ARBA00023002"/>
    </source>
</evidence>
<dbReference type="KEGG" id="hyf:DTO96_102117"/>
<gene>
    <name evidence="9" type="ORF">DTO96_102117</name>
</gene>
<name>A0A345DDC5_9BURK</name>
<protein>
    <recommendedName>
        <fullName evidence="8">Fatty acid hydroxylase domain-containing protein</fullName>
    </recommendedName>
</protein>
<evidence type="ECO:0000313" key="10">
    <source>
        <dbReference type="Proteomes" id="UP000252182"/>
    </source>
</evidence>
<feature type="domain" description="Fatty acid hydroxylase" evidence="8">
    <location>
        <begin position="85"/>
        <end position="218"/>
    </location>
</feature>
<organism evidence="9 10">
    <name type="scientific">Ephemeroptericola cinctiostellae</name>
    <dbReference type="NCBI Taxonomy" id="2268024"/>
    <lineage>
        <taxon>Bacteria</taxon>
        <taxon>Pseudomonadati</taxon>
        <taxon>Pseudomonadota</taxon>
        <taxon>Betaproteobacteria</taxon>
        <taxon>Burkholderiales</taxon>
        <taxon>Burkholderiaceae</taxon>
        <taxon>Ephemeroptericola</taxon>
    </lineage>
</organism>
<dbReference type="GO" id="GO:0006643">
    <property type="term" value="P:membrane lipid metabolic process"/>
    <property type="evidence" value="ECO:0007669"/>
    <property type="project" value="TreeGrafter"/>
</dbReference>
<dbReference type="InterPro" id="IPR051689">
    <property type="entry name" value="Sterol_desaturase/TMEM195"/>
</dbReference>
<keyword evidence="3 7" id="KW-1133">Transmembrane helix</keyword>
<evidence type="ECO:0000256" key="2">
    <source>
        <dbReference type="ARBA" id="ARBA00022692"/>
    </source>
</evidence>
<dbReference type="Proteomes" id="UP000252182">
    <property type="component" value="Chromosome"/>
</dbReference>
<keyword evidence="4" id="KW-0560">Oxidoreductase</keyword>
<dbReference type="GO" id="GO:0012505">
    <property type="term" value="C:endomembrane system"/>
    <property type="evidence" value="ECO:0007669"/>
    <property type="project" value="UniProtKB-SubCell"/>
</dbReference>
<keyword evidence="6 7" id="KW-0472">Membrane</keyword>
<comment type="subcellular location">
    <subcellularLocation>
        <location evidence="1">Endomembrane system</location>
        <topology evidence="1">Multi-pass membrane protein</topology>
    </subcellularLocation>
</comment>
<evidence type="ECO:0000256" key="3">
    <source>
        <dbReference type="ARBA" id="ARBA00022989"/>
    </source>
</evidence>
<evidence type="ECO:0000259" key="8">
    <source>
        <dbReference type="Pfam" id="PF04116"/>
    </source>
</evidence>
<dbReference type="Pfam" id="PF04116">
    <property type="entry name" value="FA_hydroxylase"/>
    <property type="match status" value="1"/>
</dbReference>
<evidence type="ECO:0000256" key="7">
    <source>
        <dbReference type="SAM" id="Phobius"/>
    </source>
</evidence>
<evidence type="ECO:0000256" key="6">
    <source>
        <dbReference type="ARBA" id="ARBA00023136"/>
    </source>
</evidence>
<dbReference type="OrthoDB" id="9770329at2"/>
<dbReference type="InterPro" id="IPR006694">
    <property type="entry name" value="Fatty_acid_hydroxylase"/>
</dbReference>
<keyword evidence="10" id="KW-1185">Reference proteome</keyword>
<dbReference type="RefSeq" id="WP_114563447.1">
    <property type="nucleotide sequence ID" value="NZ_CP031124.1"/>
</dbReference>
<proteinExistence type="predicted"/>
<dbReference type="GO" id="GO:0016020">
    <property type="term" value="C:membrane"/>
    <property type="evidence" value="ECO:0007669"/>
    <property type="project" value="GOC"/>
</dbReference>
<dbReference type="GO" id="GO:0050479">
    <property type="term" value="F:glyceryl-ether monooxygenase activity"/>
    <property type="evidence" value="ECO:0007669"/>
    <property type="project" value="TreeGrafter"/>
</dbReference>
<keyword evidence="2 7" id="KW-0812">Transmembrane</keyword>
<feature type="transmembrane region" description="Helical" evidence="7">
    <location>
        <begin position="82"/>
        <end position="98"/>
    </location>
</feature>
<dbReference type="PANTHER" id="PTHR21624">
    <property type="entry name" value="STEROL DESATURASE-RELATED PROTEIN"/>
    <property type="match status" value="1"/>
</dbReference>
<accession>A0A345DDC5</accession>
<feature type="transmembrane region" description="Helical" evidence="7">
    <location>
        <begin position="43"/>
        <end position="70"/>
    </location>
</feature>
<dbReference type="GO" id="GO:0005506">
    <property type="term" value="F:iron ion binding"/>
    <property type="evidence" value="ECO:0007669"/>
    <property type="project" value="InterPro"/>
</dbReference>
<dbReference type="EMBL" id="CP031124">
    <property type="protein sequence ID" value="AXF86363.1"/>
    <property type="molecule type" value="Genomic_DNA"/>
</dbReference>
<feature type="transmembrane region" description="Helical" evidence="7">
    <location>
        <begin position="139"/>
        <end position="161"/>
    </location>
</feature>
<dbReference type="AlphaFoldDB" id="A0A345DDC5"/>
<reference evidence="10" key="1">
    <citation type="submission" date="2018-07" db="EMBL/GenBank/DDBJ databases">
        <authorList>
            <person name="Kim H."/>
        </authorList>
    </citation>
    <scope>NUCLEOTIDE SEQUENCE [LARGE SCALE GENOMIC DNA]</scope>
    <source>
        <strain evidence="10">F02</strain>
    </source>
</reference>
<feature type="transmembrane region" description="Helical" evidence="7">
    <location>
        <begin position="12"/>
        <end position="31"/>
    </location>
</feature>
<evidence type="ECO:0000256" key="5">
    <source>
        <dbReference type="ARBA" id="ARBA00023098"/>
    </source>
</evidence>
<keyword evidence="5" id="KW-0443">Lipid metabolism</keyword>
<evidence type="ECO:0000256" key="1">
    <source>
        <dbReference type="ARBA" id="ARBA00004127"/>
    </source>
</evidence>
<sequence>MPAWLNQEVLYQYSVPFFAAIIIAELLYSSIGQLSLYRTSDSFASATFALTNFSLDLLMKGVSFWVLTWAYAHRITEISNPWLYWVALVLLQDFAYYVQHYMDHRVRLLWAVHVTHHNSLYFNLTTGFRSSVFQPLYRYVYFIPIAMLGFTPLHIMFAYAATQIYGNVIHTRAVDRLGFLEKILVTPSHHRVHHASNVPYLDKNMGMLLIFWDKLFGTFAPEGVDPNPIHYGLVTDVDNRNVPNLITHEFQAIWQDATMPNLTIKQRLSYVFAPPGWSHDGHKQTSKQLQAKWVAGA</sequence>